<sequence>MSTRRQQRKAKAAKLLELQTPPKKVPAPKEATPRRWIEEPFYLIELGLHKEPFVGSVPRFQEGVIIKIKR</sequence>
<evidence type="ECO:0000256" key="1">
    <source>
        <dbReference type="SAM" id="MobiDB-lite"/>
    </source>
</evidence>
<name>A0A7W8JXX5_9DEIO</name>
<keyword evidence="3" id="KW-1185">Reference proteome</keyword>
<dbReference type="AlphaFoldDB" id="A0A7W8JXX5"/>
<feature type="region of interest" description="Disordered" evidence="1">
    <location>
        <begin position="1"/>
        <end position="31"/>
    </location>
</feature>
<gene>
    <name evidence="2" type="ORF">HNQ08_003115</name>
</gene>
<reference evidence="2 3" key="1">
    <citation type="submission" date="2020-08" db="EMBL/GenBank/DDBJ databases">
        <title>Genomic Encyclopedia of Type Strains, Phase IV (KMG-IV): sequencing the most valuable type-strain genomes for metagenomic binning, comparative biology and taxonomic classification.</title>
        <authorList>
            <person name="Goeker M."/>
        </authorList>
    </citation>
    <scope>NUCLEOTIDE SEQUENCE [LARGE SCALE GENOMIC DNA]</scope>
    <source>
        <strain evidence="2 3">DSM 27939</strain>
    </source>
</reference>
<dbReference type="EMBL" id="JACHFL010000008">
    <property type="protein sequence ID" value="MBB5364008.1"/>
    <property type="molecule type" value="Genomic_DNA"/>
</dbReference>
<proteinExistence type="predicted"/>
<feature type="compositionally biased region" description="Basic residues" evidence="1">
    <location>
        <begin position="1"/>
        <end position="12"/>
    </location>
</feature>
<organism evidence="2 3">
    <name type="scientific">Deinococcus humi</name>
    <dbReference type="NCBI Taxonomy" id="662880"/>
    <lineage>
        <taxon>Bacteria</taxon>
        <taxon>Thermotogati</taxon>
        <taxon>Deinococcota</taxon>
        <taxon>Deinococci</taxon>
        <taxon>Deinococcales</taxon>
        <taxon>Deinococcaceae</taxon>
        <taxon>Deinococcus</taxon>
    </lineage>
</organism>
<dbReference type="RefSeq" id="WP_184133782.1">
    <property type="nucleotide sequence ID" value="NZ_JACHFL010000008.1"/>
</dbReference>
<dbReference type="Proteomes" id="UP000552709">
    <property type="component" value="Unassembled WGS sequence"/>
</dbReference>
<protein>
    <submittedName>
        <fullName evidence="2">Uncharacterized protein</fullName>
    </submittedName>
</protein>
<accession>A0A7W8JXX5</accession>
<comment type="caution">
    <text evidence="2">The sequence shown here is derived from an EMBL/GenBank/DDBJ whole genome shotgun (WGS) entry which is preliminary data.</text>
</comment>
<evidence type="ECO:0000313" key="3">
    <source>
        <dbReference type="Proteomes" id="UP000552709"/>
    </source>
</evidence>
<evidence type="ECO:0000313" key="2">
    <source>
        <dbReference type="EMBL" id="MBB5364008.1"/>
    </source>
</evidence>